<evidence type="ECO:0000313" key="1">
    <source>
        <dbReference type="EMBL" id="MBP2400289.1"/>
    </source>
</evidence>
<protein>
    <recommendedName>
        <fullName evidence="3">Metallopeptidase</fullName>
    </recommendedName>
</protein>
<dbReference type="EMBL" id="JAGIOJ010000001">
    <property type="protein sequence ID" value="MBP2400289.1"/>
    <property type="molecule type" value="Genomic_DNA"/>
</dbReference>
<gene>
    <name evidence="1" type="ORF">JOF39_003370</name>
</gene>
<dbReference type="Gene3D" id="3.40.1350.140">
    <property type="entry name" value="MepB-like"/>
    <property type="match status" value="1"/>
</dbReference>
<dbReference type="Pfam" id="PF08877">
    <property type="entry name" value="MepB-like"/>
    <property type="match status" value="1"/>
</dbReference>
<sequence length="179" mass="19324">MLHDMEHSGCLAMPASGGASPLPISSAGLALGYLGWVQFKMFEAYAASLAEPVAVTPEAQNSDYESGLAQIDGETWHIRTARNTPTKPGAFVAFWRRGIDGTTIPFSDEDTAAGLLVFVEQQGRRGVFRFAGAHLAELGITSGRRPGKRGFRVYPSWCKDLNTQATAAQRAQSPAFEEF</sequence>
<proteinExistence type="predicted"/>
<accession>A0ABS4XUV4</accession>
<evidence type="ECO:0000313" key="2">
    <source>
        <dbReference type="Proteomes" id="UP001195422"/>
    </source>
</evidence>
<keyword evidence="2" id="KW-1185">Reference proteome</keyword>
<dbReference type="RefSeq" id="WP_308425062.1">
    <property type="nucleotide sequence ID" value="NZ_BMPH01000010.1"/>
</dbReference>
<reference evidence="1 2" key="1">
    <citation type="submission" date="2021-03" db="EMBL/GenBank/DDBJ databases">
        <title>Sequencing the genomes of 1000 actinobacteria strains.</title>
        <authorList>
            <person name="Klenk H.-P."/>
        </authorList>
    </citation>
    <scope>NUCLEOTIDE SEQUENCE [LARGE SCALE GENOMIC DNA]</scope>
    <source>
        <strain evidence="1 2">DSM 20168</strain>
    </source>
</reference>
<dbReference type="Proteomes" id="UP001195422">
    <property type="component" value="Unassembled WGS sequence"/>
</dbReference>
<name>A0ABS4XUV4_GLUPR</name>
<evidence type="ECO:0008006" key="3">
    <source>
        <dbReference type="Google" id="ProtNLM"/>
    </source>
</evidence>
<comment type="caution">
    <text evidence="1">The sequence shown here is derived from an EMBL/GenBank/DDBJ whole genome shotgun (WGS) entry which is preliminary data.</text>
</comment>
<dbReference type="InterPro" id="IPR011235">
    <property type="entry name" value="MepB-like"/>
</dbReference>
<organism evidence="1 2">
    <name type="scientific">Glutamicibacter protophormiae</name>
    <name type="common">Brevibacterium protophormiae</name>
    <dbReference type="NCBI Taxonomy" id="37930"/>
    <lineage>
        <taxon>Bacteria</taxon>
        <taxon>Bacillati</taxon>
        <taxon>Actinomycetota</taxon>
        <taxon>Actinomycetes</taxon>
        <taxon>Micrococcales</taxon>
        <taxon>Micrococcaceae</taxon>
        <taxon>Glutamicibacter</taxon>
    </lineage>
</organism>
<dbReference type="InterPro" id="IPR038231">
    <property type="entry name" value="MepB-like_sf"/>
</dbReference>